<organism evidence="2 3">
    <name type="scientific">Salisediminibacterium beveridgei</name>
    <dbReference type="NCBI Taxonomy" id="632773"/>
    <lineage>
        <taxon>Bacteria</taxon>
        <taxon>Bacillati</taxon>
        <taxon>Bacillota</taxon>
        <taxon>Bacilli</taxon>
        <taxon>Bacillales</taxon>
        <taxon>Bacillaceae</taxon>
        <taxon>Salisediminibacterium</taxon>
    </lineage>
</organism>
<dbReference type="EMBL" id="CP012502">
    <property type="protein sequence ID" value="AOM83827.1"/>
    <property type="molecule type" value="Genomic_DNA"/>
</dbReference>
<dbReference type="InterPro" id="IPR050275">
    <property type="entry name" value="PGM_Phosphatase"/>
</dbReference>
<dbReference type="Pfam" id="PF00300">
    <property type="entry name" value="His_Phos_1"/>
    <property type="match status" value="1"/>
</dbReference>
<accession>A0A1D7QXT3</accession>
<dbReference type="OrthoDB" id="9783269at2"/>
<dbReference type="RefSeq" id="WP_084007380.1">
    <property type="nucleotide sequence ID" value="NZ_CP012502.1"/>
</dbReference>
<dbReference type="PATRIC" id="fig|632773.3.peg.2602"/>
<dbReference type="Gene3D" id="3.40.50.1240">
    <property type="entry name" value="Phosphoglycerate mutase-like"/>
    <property type="match status" value="1"/>
</dbReference>
<dbReference type="STRING" id="632773.BBEV_2487"/>
<dbReference type="EC" id="3.1.3.73" evidence="2"/>
<dbReference type="PANTHER" id="PTHR48100">
    <property type="entry name" value="BROAD-SPECIFICITY PHOSPHATASE YOR283W-RELATED"/>
    <property type="match status" value="1"/>
</dbReference>
<sequence length="203" mass="23281">MIDVQEATIYLIRHGATGWNQTGRYLGHTNEPILEESYPVIDKLKTVADSLENPIVTSSDLLRCTQTASRLFPDTAIHFDHRLREMNFGDWEGKTKEDLKQNPDFDTWLYSFHESTIPNGEGAAEFSNRVLGWWTEYANRPDLLESSHVIVAHGGVIRVLMTHLTGTGLETFWDWRIPHGTAIRLTLTKQQDDYLASDWIRLP</sequence>
<dbReference type="PANTHER" id="PTHR48100:SF1">
    <property type="entry name" value="HISTIDINE PHOSPHATASE FAMILY PROTEIN-RELATED"/>
    <property type="match status" value="1"/>
</dbReference>
<keyword evidence="2" id="KW-0378">Hydrolase</keyword>
<name>A0A1D7QXT3_9BACI</name>
<reference evidence="2 3" key="1">
    <citation type="submission" date="2015-08" db="EMBL/GenBank/DDBJ databases">
        <title>The complete genome sequence of Bacillus beveridgei MLTeJB.</title>
        <authorList>
            <person name="Hanson T.E."/>
            <person name="Mesa C."/>
            <person name="Basesman S.M."/>
            <person name="Oremland R.S."/>
        </authorList>
    </citation>
    <scope>NUCLEOTIDE SEQUENCE [LARGE SCALE GENOMIC DNA]</scope>
    <source>
        <strain evidence="2 3">MLTeJB</strain>
    </source>
</reference>
<dbReference type="KEGG" id="bbev:BBEV_2487"/>
<dbReference type="InterPro" id="IPR013078">
    <property type="entry name" value="His_Pase_superF_clade-1"/>
</dbReference>
<dbReference type="PIRSF" id="PIRSF000709">
    <property type="entry name" value="6PFK_2-Ptase"/>
    <property type="match status" value="1"/>
</dbReference>
<dbReference type="GO" id="GO:0043755">
    <property type="term" value="F:alpha-ribazole phosphatase activity"/>
    <property type="evidence" value="ECO:0007669"/>
    <property type="project" value="UniProtKB-EC"/>
</dbReference>
<evidence type="ECO:0000256" key="1">
    <source>
        <dbReference type="PIRSR" id="PIRSR613078-3"/>
    </source>
</evidence>
<proteinExistence type="predicted"/>
<dbReference type="SUPFAM" id="SSF53254">
    <property type="entry name" value="Phosphoglycerate mutase-like"/>
    <property type="match status" value="1"/>
</dbReference>
<gene>
    <name evidence="2" type="primary">cobC</name>
    <name evidence="2" type="ORF">BBEV_2487</name>
</gene>
<evidence type="ECO:0000313" key="3">
    <source>
        <dbReference type="Proteomes" id="UP000094463"/>
    </source>
</evidence>
<dbReference type="GO" id="GO:0005737">
    <property type="term" value="C:cytoplasm"/>
    <property type="evidence" value="ECO:0007669"/>
    <property type="project" value="TreeGrafter"/>
</dbReference>
<dbReference type="CDD" id="cd07067">
    <property type="entry name" value="HP_PGM_like"/>
    <property type="match status" value="1"/>
</dbReference>
<dbReference type="InterPro" id="IPR029033">
    <property type="entry name" value="His_PPase_superfam"/>
</dbReference>
<evidence type="ECO:0000313" key="2">
    <source>
        <dbReference type="EMBL" id="AOM83827.1"/>
    </source>
</evidence>
<keyword evidence="3" id="KW-1185">Reference proteome</keyword>
<dbReference type="Proteomes" id="UP000094463">
    <property type="component" value="Chromosome"/>
</dbReference>
<dbReference type="AlphaFoldDB" id="A0A1D7QXT3"/>
<dbReference type="SMART" id="SM00855">
    <property type="entry name" value="PGAM"/>
    <property type="match status" value="1"/>
</dbReference>
<protein>
    <submittedName>
        <fullName evidence="2">Alpha-ribazole-5'-phosphate phosphatase</fullName>
        <ecNumber evidence="2">3.1.3.73</ecNumber>
    </submittedName>
</protein>
<feature type="site" description="Transition state stabilizer" evidence="1">
    <location>
        <position position="153"/>
    </location>
</feature>